<dbReference type="Pfam" id="PF07940">
    <property type="entry name" value="Hepar_II_III_C"/>
    <property type="match status" value="1"/>
</dbReference>
<dbReference type="AlphaFoldDB" id="A0A6L6QES3"/>
<gene>
    <name evidence="7" type="ORF">GM658_08785</name>
</gene>
<dbReference type="Gene3D" id="1.50.10.100">
    <property type="entry name" value="Chondroitin AC/alginate lyase"/>
    <property type="match status" value="1"/>
</dbReference>
<evidence type="ECO:0000313" key="8">
    <source>
        <dbReference type="Proteomes" id="UP000472320"/>
    </source>
</evidence>
<dbReference type="InterPro" id="IPR012480">
    <property type="entry name" value="Hepar_II_III_C"/>
</dbReference>
<dbReference type="InterPro" id="IPR008929">
    <property type="entry name" value="Chondroitin_lyas"/>
</dbReference>
<sequence length="677" mass="73261">MDDADAAARAKAKAAGSNLAQIEAAAEAAVIPLAEPVAKDWSTVRSFTIDSSAIKFEVPDNATLRNNVLTHPRSRMLSPSFLPYNKWTSAMITERGDQVRRLIETVQSRLTMAPVLDTDWPLLNSGTMTTALSNQNADIRNRINRTAHQVEAAALLYRLKVGDATAPAYLAEALKRGDELAALSPTGPTSYANQDQATRAIALSLSKALDMLWANIDSTRRATWQNAIARRTADIYNDLAGSNGRMDQYPYDAHGGNTLGFLALIGALNVGDVPAAQAWFDFAVRTYVHQVYTWSGPEGGYANGTAYGQAAADFSVQIWDPLSQALGVSIYRKPWSDGFLRFLAHFVPPGTPTHVFGDGHEDAPNTYLLKAFASRFNTPAAKWYYNSMTGVEDPLTLLQAPSPLPVTTVASAVPPPNGAYYPSVGWAAMHSSLADMKRTSLYFKSSPYGSYNHSHGDQNSIVLNSGGKRLLIEAGYYDWYGSPLWSSWYRATKSHNAVTYDGGIGQRIEGNTVNLGRNGKITGFSTSSAMDYVEGDATPAFEGALSLNRRKVWYLRSQDEAVVMDTLTAPLAHAWEWNFHAMVPITVNADGSATIVNGDRSVCVKPLTPGTTLVKRTGPAPRTGIEDHAAFTRPASTKGEFLVLLDVGCKKPAVKLTTASTSRQLTVGSQTITLPLP</sequence>
<reference evidence="7 8" key="1">
    <citation type="submission" date="2019-11" db="EMBL/GenBank/DDBJ databases">
        <title>Type strains purchased from KCTC, JCM and DSMZ.</title>
        <authorList>
            <person name="Lu H."/>
        </authorList>
    </citation>
    <scope>NUCLEOTIDE SEQUENCE [LARGE SCALE GENOMIC DNA]</scope>
    <source>
        <strain evidence="7 8">JCM 31587</strain>
    </source>
</reference>
<comment type="caution">
    <text evidence="7">The sequence shown here is derived from an EMBL/GenBank/DDBJ whole genome shotgun (WGS) entry which is preliminary data.</text>
</comment>
<keyword evidence="4" id="KW-0456">Lyase</keyword>
<dbReference type="Pfam" id="PF16332">
    <property type="entry name" value="DUF4962"/>
    <property type="match status" value="1"/>
</dbReference>
<evidence type="ECO:0000256" key="1">
    <source>
        <dbReference type="ARBA" id="ARBA00004418"/>
    </source>
</evidence>
<dbReference type="Gene3D" id="2.70.98.70">
    <property type="match status" value="1"/>
</dbReference>
<dbReference type="PANTHER" id="PTHR39210">
    <property type="entry name" value="HEPARIN-SULFATE LYASE"/>
    <property type="match status" value="1"/>
</dbReference>
<organism evidence="7 8">
    <name type="scientific">Massilia eburnea</name>
    <dbReference type="NCBI Taxonomy" id="1776165"/>
    <lineage>
        <taxon>Bacteria</taxon>
        <taxon>Pseudomonadati</taxon>
        <taxon>Pseudomonadota</taxon>
        <taxon>Betaproteobacteria</taxon>
        <taxon>Burkholderiales</taxon>
        <taxon>Oxalobacteraceae</taxon>
        <taxon>Telluria group</taxon>
        <taxon>Massilia</taxon>
    </lineage>
</organism>
<keyword evidence="8" id="KW-1185">Reference proteome</keyword>
<name>A0A6L6QES3_9BURK</name>
<protein>
    <submittedName>
        <fullName evidence="7">DUF4962 domain-containing protein</fullName>
    </submittedName>
</protein>
<dbReference type="OrthoDB" id="9772435at2"/>
<keyword evidence="3" id="KW-0574">Periplasm</keyword>
<feature type="domain" description="Heparinase II N-terminal" evidence="6">
    <location>
        <begin position="39"/>
        <end position="389"/>
    </location>
</feature>
<evidence type="ECO:0000256" key="4">
    <source>
        <dbReference type="ARBA" id="ARBA00023239"/>
    </source>
</evidence>
<evidence type="ECO:0000259" key="6">
    <source>
        <dbReference type="Pfam" id="PF16332"/>
    </source>
</evidence>
<evidence type="ECO:0000256" key="2">
    <source>
        <dbReference type="ARBA" id="ARBA00022729"/>
    </source>
</evidence>
<dbReference type="EMBL" id="WNKX01000005">
    <property type="protein sequence ID" value="MTW10699.1"/>
    <property type="molecule type" value="Genomic_DNA"/>
</dbReference>
<dbReference type="Proteomes" id="UP000472320">
    <property type="component" value="Unassembled WGS sequence"/>
</dbReference>
<comment type="subcellular location">
    <subcellularLocation>
        <location evidence="1">Periplasm</location>
    </subcellularLocation>
</comment>
<dbReference type="PANTHER" id="PTHR39210:SF1">
    <property type="entry name" value="HEPARIN-SULFATE LYASE"/>
    <property type="match status" value="1"/>
</dbReference>
<dbReference type="InterPro" id="IPR032518">
    <property type="entry name" value="HepII_N"/>
</dbReference>
<evidence type="ECO:0000313" key="7">
    <source>
        <dbReference type="EMBL" id="MTW10699.1"/>
    </source>
</evidence>
<proteinExistence type="predicted"/>
<evidence type="ECO:0000259" key="5">
    <source>
        <dbReference type="Pfam" id="PF07940"/>
    </source>
</evidence>
<feature type="domain" description="Heparinase II/III-like C-terminal" evidence="5">
    <location>
        <begin position="414"/>
        <end position="597"/>
    </location>
</feature>
<accession>A0A6L6QES3</accession>
<keyword evidence="2" id="KW-0732">Signal</keyword>
<evidence type="ECO:0000256" key="3">
    <source>
        <dbReference type="ARBA" id="ARBA00022764"/>
    </source>
</evidence>
<dbReference type="GO" id="GO:0016829">
    <property type="term" value="F:lyase activity"/>
    <property type="evidence" value="ECO:0007669"/>
    <property type="project" value="UniProtKB-KW"/>
</dbReference>
<dbReference type="GO" id="GO:0042597">
    <property type="term" value="C:periplasmic space"/>
    <property type="evidence" value="ECO:0007669"/>
    <property type="project" value="UniProtKB-SubCell"/>
</dbReference>